<dbReference type="EMBL" id="OV696693">
    <property type="protein sequence ID" value="CAH1270872.1"/>
    <property type="molecule type" value="Genomic_DNA"/>
</dbReference>
<reference evidence="2" key="1">
    <citation type="submission" date="2022-01" db="EMBL/GenBank/DDBJ databases">
        <authorList>
            <person name="Braso-Vives M."/>
        </authorList>
    </citation>
    <scope>NUCLEOTIDE SEQUENCE</scope>
</reference>
<name>A0A8K0AA31_BRALA</name>
<evidence type="ECO:0000313" key="2">
    <source>
        <dbReference type="EMBL" id="CAH1270872.1"/>
    </source>
</evidence>
<dbReference type="InterPro" id="IPR029526">
    <property type="entry name" value="PGBD"/>
</dbReference>
<feature type="domain" description="PiggyBac transposable element-derived protein" evidence="1">
    <location>
        <begin position="142"/>
        <end position="359"/>
    </location>
</feature>
<keyword evidence="3" id="KW-1185">Reference proteome</keyword>
<dbReference type="PANTHER" id="PTHR46599">
    <property type="entry name" value="PIGGYBAC TRANSPOSABLE ELEMENT-DERIVED PROTEIN 4"/>
    <property type="match status" value="1"/>
</dbReference>
<protein>
    <submittedName>
        <fullName evidence="2">Hypp4477 protein</fullName>
    </submittedName>
</protein>
<dbReference type="PANTHER" id="PTHR46599:SF3">
    <property type="entry name" value="PIGGYBAC TRANSPOSABLE ELEMENT-DERIVED PROTEIN 4"/>
    <property type="match status" value="1"/>
</dbReference>
<sequence>MTGCGARANSNERTKCSKRTRREEDILMANEIEAGLIEPIPAVHVIDGAVVEAAEAGGVEAVCLYAEMRQARAGRVEEFSRRNRLVAQVERRWLVVRPDEVYPYGPMEFSAPGPVGIKRVEDSRNELSFFLEICDEDLIRYMVRCYAHQPSLASYWSTDEDAGCAVMKRAFPFNRYRQLLRYLHYSPEGFPPPGSERLKVFKAREKEDRVLKVRTVMARVNENSCRARPVGQNLVVDEATVAFRGRHMLRRYNPAKPTKYGYCVRALAEPDGYILSDELCGARNDPETMSPDERVMHGIGDELLSPLDLKPARVLNRLTVPFQGCYRTVFCDSYYTDVQLADYLSARTLTWSGQCENVRQAYRRNGTTVLSSRGPGRDEGGHLCCLSENRIQVMFREGRQYDTTTADRSR</sequence>
<dbReference type="AlphaFoldDB" id="A0A8K0AA31"/>
<accession>A0A8K0AA31</accession>
<dbReference type="Pfam" id="PF13843">
    <property type="entry name" value="DDE_Tnp_1_7"/>
    <property type="match status" value="1"/>
</dbReference>
<organism evidence="2 3">
    <name type="scientific">Branchiostoma lanceolatum</name>
    <name type="common">Common lancelet</name>
    <name type="synonym">Amphioxus lanceolatum</name>
    <dbReference type="NCBI Taxonomy" id="7740"/>
    <lineage>
        <taxon>Eukaryota</taxon>
        <taxon>Metazoa</taxon>
        <taxon>Chordata</taxon>
        <taxon>Cephalochordata</taxon>
        <taxon>Leptocardii</taxon>
        <taxon>Amphioxiformes</taxon>
        <taxon>Branchiostomatidae</taxon>
        <taxon>Branchiostoma</taxon>
    </lineage>
</organism>
<evidence type="ECO:0000259" key="1">
    <source>
        <dbReference type="Pfam" id="PF13843"/>
    </source>
</evidence>
<dbReference type="Proteomes" id="UP000838412">
    <property type="component" value="Chromosome 8"/>
</dbReference>
<proteinExistence type="predicted"/>
<dbReference type="OrthoDB" id="6370142at2759"/>
<evidence type="ECO:0000313" key="3">
    <source>
        <dbReference type="Proteomes" id="UP000838412"/>
    </source>
</evidence>
<gene>
    <name evidence="2" type="primary">Hypp4477</name>
    <name evidence="2" type="ORF">BLAG_LOCUS23041</name>
</gene>